<name>A0ABY4D6K4_9SPIR</name>
<dbReference type="RefSeq" id="WP_244770999.1">
    <property type="nucleotide sequence ID" value="NZ_CP094929.1"/>
</dbReference>
<proteinExistence type="predicted"/>
<dbReference type="InterPro" id="IPR010496">
    <property type="entry name" value="AL/BT2_dom"/>
</dbReference>
<feature type="domain" description="3-keto-alpha-glucoside-1,2-lyase/3-keto-2-hydroxy-glucal hydratase" evidence="1">
    <location>
        <begin position="43"/>
        <end position="188"/>
    </location>
</feature>
<sequence length="197" mass="22507">MKKQRILLLLVVLGIGMLKLGAQESLVYRQTFDTNKMYWPIDDNFSIVDGEYVLHTENQELYAYLDLSSKDGTFQLDTRLITGKSTAGYGLLFRLQDPYNFYFFFLVDQGYFLAGKAVDRQGINFCPWTYTSIIKAQAKNTLKVTYEGEKLTFLINNTEVFSHQDSSFESGGIGLYTQGGVRVAFDNILVWETTEDT</sequence>
<evidence type="ECO:0000259" key="1">
    <source>
        <dbReference type="Pfam" id="PF06439"/>
    </source>
</evidence>
<accession>A0ABY4D6K4</accession>
<keyword evidence="3" id="KW-1185">Reference proteome</keyword>
<dbReference type="Pfam" id="PF06439">
    <property type="entry name" value="3keto-disac_hyd"/>
    <property type="match status" value="1"/>
</dbReference>
<evidence type="ECO:0000313" key="3">
    <source>
        <dbReference type="Proteomes" id="UP000829708"/>
    </source>
</evidence>
<gene>
    <name evidence="2" type="ORF">MUG09_08560</name>
</gene>
<evidence type="ECO:0000313" key="2">
    <source>
        <dbReference type="EMBL" id="UOM49605.1"/>
    </source>
</evidence>
<organism evidence="2 3">
    <name type="scientific">Sphaerochaeta associata</name>
    <dbReference type="NCBI Taxonomy" id="1129264"/>
    <lineage>
        <taxon>Bacteria</taxon>
        <taxon>Pseudomonadati</taxon>
        <taxon>Spirochaetota</taxon>
        <taxon>Spirochaetia</taxon>
        <taxon>Spirochaetales</taxon>
        <taxon>Sphaerochaetaceae</taxon>
        <taxon>Sphaerochaeta</taxon>
    </lineage>
</organism>
<dbReference type="Gene3D" id="2.60.120.560">
    <property type="entry name" value="Exo-inulinase, domain 1"/>
    <property type="match status" value="1"/>
</dbReference>
<dbReference type="Proteomes" id="UP000829708">
    <property type="component" value="Chromosome"/>
</dbReference>
<protein>
    <recommendedName>
        <fullName evidence="1">3-keto-alpha-glucoside-1,2-lyase/3-keto-2-hydroxy-glucal hydratase domain-containing protein</fullName>
    </recommendedName>
</protein>
<reference evidence="3" key="1">
    <citation type="journal article" date="2024" name="J Bioinform Genom">
        <title>Complete genome sequence of the type strain bacterium Sphaerochaeta associata GLS2t (VKM B-2742)t.</title>
        <authorList>
            <person name="Troshina O.Y."/>
            <person name="Tepeeva A.N."/>
            <person name="Arzamasceva V.O."/>
            <person name="Whitman W.B."/>
            <person name="Varghese N."/>
            <person name="Shapiro N."/>
            <person name="Woyke T."/>
            <person name="Kripides N.C."/>
            <person name="Vasilenko O.V."/>
        </authorList>
    </citation>
    <scope>NUCLEOTIDE SEQUENCE [LARGE SCALE GENOMIC DNA]</scope>
    <source>
        <strain evidence="3">GLS2T</strain>
    </source>
</reference>
<dbReference type="EMBL" id="CP094929">
    <property type="protein sequence ID" value="UOM49605.1"/>
    <property type="molecule type" value="Genomic_DNA"/>
</dbReference>